<dbReference type="EMBL" id="CP061035">
    <property type="protein sequence ID" value="QQV77409.1"/>
    <property type="molecule type" value="Genomic_DNA"/>
</dbReference>
<dbReference type="PROSITE" id="PS52016">
    <property type="entry name" value="TONB_DEPENDENT_REC_3"/>
    <property type="match status" value="1"/>
</dbReference>
<keyword evidence="10 11" id="KW-0998">Cell outer membrane</keyword>
<keyword evidence="8 12" id="KW-0798">TonB box</keyword>
<keyword evidence="7" id="KW-0406">Ion transport</keyword>
<dbReference type="InterPro" id="IPR012910">
    <property type="entry name" value="Plug_dom"/>
</dbReference>
<dbReference type="CDD" id="cd01347">
    <property type="entry name" value="ligand_gated_channel"/>
    <property type="match status" value="1"/>
</dbReference>
<evidence type="ECO:0000313" key="17">
    <source>
        <dbReference type="Proteomes" id="UP000595894"/>
    </source>
</evidence>
<dbReference type="AlphaFoldDB" id="A0A974S4H0"/>
<accession>A0A974S4H0</accession>
<keyword evidence="2 11" id="KW-0813">Transport</keyword>
<dbReference type="InterPro" id="IPR000531">
    <property type="entry name" value="Beta-barrel_TonB"/>
</dbReference>
<evidence type="ECO:0000256" key="5">
    <source>
        <dbReference type="ARBA" id="ARBA00022692"/>
    </source>
</evidence>
<evidence type="ECO:0000313" key="16">
    <source>
        <dbReference type="EMBL" id="QQV77409.1"/>
    </source>
</evidence>
<evidence type="ECO:0000256" key="4">
    <source>
        <dbReference type="ARBA" id="ARBA00022496"/>
    </source>
</evidence>
<dbReference type="RefSeq" id="WP_202093861.1">
    <property type="nucleotide sequence ID" value="NZ_CP061035.1"/>
</dbReference>
<dbReference type="InterPro" id="IPR036942">
    <property type="entry name" value="Beta-barrel_TonB_sf"/>
</dbReference>
<dbReference type="PANTHER" id="PTHR32552:SF81">
    <property type="entry name" value="TONB-DEPENDENT OUTER MEMBRANE RECEPTOR"/>
    <property type="match status" value="1"/>
</dbReference>
<keyword evidence="17" id="KW-1185">Reference proteome</keyword>
<keyword evidence="13" id="KW-0732">Signal</keyword>
<feature type="domain" description="TonB-dependent receptor-like beta-barrel" evidence="14">
    <location>
        <begin position="282"/>
        <end position="717"/>
    </location>
</feature>
<dbReference type="Gene3D" id="2.40.170.20">
    <property type="entry name" value="TonB-dependent receptor, beta-barrel domain"/>
    <property type="match status" value="1"/>
</dbReference>
<evidence type="ECO:0000256" key="13">
    <source>
        <dbReference type="SAM" id="SignalP"/>
    </source>
</evidence>
<comment type="subcellular location">
    <subcellularLocation>
        <location evidence="1 11">Cell outer membrane</location>
        <topology evidence="1 11">Multi-pass membrane protein</topology>
    </subcellularLocation>
</comment>
<evidence type="ECO:0000259" key="15">
    <source>
        <dbReference type="Pfam" id="PF07715"/>
    </source>
</evidence>
<evidence type="ECO:0000256" key="7">
    <source>
        <dbReference type="ARBA" id="ARBA00023065"/>
    </source>
</evidence>
<evidence type="ECO:0000256" key="10">
    <source>
        <dbReference type="ARBA" id="ARBA00023237"/>
    </source>
</evidence>
<dbReference type="PANTHER" id="PTHR32552">
    <property type="entry name" value="FERRICHROME IRON RECEPTOR-RELATED"/>
    <property type="match status" value="1"/>
</dbReference>
<keyword evidence="9 11" id="KW-0472">Membrane</keyword>
<organism evidence="16 17">
    <name type="scientific">Sphingomonas aliaeris</name>
    <dbReference type="NCBI Taxonomy" id="2759526"/>
    <lineage>
        <taxon>Bacteria</taxon>
        <taxon>Pseudomonadati</taxon>
        <taxon>Pseudomonadota</taxon>
        <taxon>Alphaproteobacteria</taxon>
        <taxon>Sphingomonadales</taxon>
        <taxon>Sphingomonadaceae</taxon>
        <taxon>Sphingomonas</taxon>
    </lineage>
</organism>
<dbReference type="GO" id="GO:0006826">
    <property type="term" value="P:iron ion transport"/>
    <property type="evidence" value="ECO:0007669"/>
    <property type="project" value="UniProtKB-KW"/>
</dbReference>
<proteinExistence type="inferred from homology"/>
<name>A0A974S4H0_9SPHN</name>
<keyword evidence="3 11" id="KW-1134">Transmembrane beta strand</keyword>
<sequence length="759" mass="80299">MKTRSLRIALRASAAIAVSVAGSAFAAGPNAAPDVAAPVAPAASQDMADASGDVSEIIVTATKRSERLKDVAASVSVVTATDLTKGGIVRFSDYATRVPGLSLTTARTGNAQITLRGITTGAAQPGSTTGYYIDEAPVGSVNAYTGGSGITPDLDPSDLQQIEVLKGPQGTLYGAGAVGGLVKFATSAPNLDRFEGRASGGVTSVAKGDVGYSARGMINIPLAPGQLAFHASAFYRFDPGYIDNINPLIGVKNVNSARIRGGRAVLAMRLGPDVRLDLSAVGQDTTSNGTNTVDVDAATLKPIYGDLKQNRFIRDRGFVRLRLYNATVRAELGKVDLVSSTTYQRIFFRELTDGTRGYGAALGPLFGLGSTLGIRLNTFKHTDRWSEEARASTNGMFGGLLDLQAGFYWTHEDDQNQIPSIDTFSTVTGATLPLPAIAIAKIDSTYKEYSFFGNARVHFGPNVDVLGGIRYSHDDQNYLQDYQGLIVGPRLVVLGSEKANVTTWLVSPRFKLSEDAMFYGRVATGYRPGGPNPAPPTSTTVPLTFQPDKLTQYEIGFKGSTLNRKLSLDTAVFYTDWNDIQIQTSGGGFNYLVNGGKATSQGAEATLRYQPGRGISFGANVGYTDAKLTTAAPAAGGVKNDRLPYVPRWSGSLTADYSAPISGDMKLTAGATANYVGKRVTDYTNKFPKTLGAYTTFDLRAGIEQGSWTLSAFVKNLTDKREILVATQLGLAPSATPGAFYAAAINQPRVIGAEASIKF</sequence>
<protein>
    <submittedName>
        <fullName evidence="16">TonB-dependent receptor</fullName>
    </submittedName>
</protein>
<evidence type="ECO:0000256" key="1">
    <source>
        <dbReference type="ARBA" id="ARBA00004571"/>
    </source>
</evidence>
<dbReference type="InterPro" id="IPR039426">
    <property type="entry name" value="TonB-dep_rcpt-like"/>
</dbReference>
<evidence type="ECO:0000256" key="8">
    <source>
        <dbReference type="ARBA" id="ARBA00023077"/>
    </source>
</evidence>
<evidence type="ECO:0000256" key="6">
    <source>
        <dbReference type="ARBA" id="ARBA00023004"/>
    </source>
</evidence>
<reference evidence="17" key="1">
    <citation type="submission" date="2020-09" db="EMBL/GenBank/DDBJ databases">
        <title>Sphingomonas sp., a new species isolated from pork steak.</title>
        <authorList>
            <person name="Heidler von Heilborn D."/>
        </authorList>
    </citation>
    <scope>NUCLEOTIDE SEQUENCE [LARGE SCALE GENOMIC DNA]</scope>
</reference>
<feature type="domain" description="TonB-dependent receptor plug" evidence="15">
    <location>
        <begin position="68"/>
        <end position="180"/>
    </location>
</feature>
<dbReference type="Pfam" id="PF07715">
    <property type="entry name" value="Plug"/>
    <property type="match status" value="1"/>
</dbReference>
<dbReference type="Proteomes" id="UP000595894">
    <property type="component" value="Chromosome"/>
</dbReference>
<evidence type="ECO:0000256" key="11">
    <source>
        <dbReference type="PROSITE-ProRule" id="PRU01360"/>
    </source>
</evidence>
<evidence type="ECO:0000256" key="12">
    <source>
        <dbReference type="RuleBase" id="RU003357"/>
    </source>
</evidence>
<keyword evidence="4" id="KW-0410">Iron transport</keyword>
<keyword evidence="5 11" id="KW-0812">Transmembrane</keyword>
<evidence type="ECO:0000259" key="14">
    <source>
        <dbReference type="Pfam" id="PF00593"/>
    </source>
</evidence>
<comment type="similarity">
    <text evidence="11 12">Belongs to the TonB-dependent receptor family.</text>
</comment>
<dbReference type="GO" id="GO:0009279">
    <property type="term" value="C:cell outer membrane"/>
    <property type="evidence" value="ECO:0007669"/>
    <property type="project" value="UniProtKB-SubCell"/>
</dbReference>
<keyword evidence="16" id="KW-0675">Receptor</keyword>
<dbReference type="Pfam" id="PF00593">
    <property type="entry name" value="TonB_dep_Rec_b-barrel"/>
    <property type="match status" value="1"/>
</dbReference>
<dbReference type="KEGG" id="sari:H5J25_00795"/>
<dbReference type="SUPFAM" id="SSF56935">
    <property type="entry name" value="Porins"/>
    <property type="match status" value="1"/>
</dbReference>
<evidence type="ECO:0000256" key="3">
    <source>
        <dbReference type="ARBA" id="ARBA00022452"/>
    </source>
</evidence>
<feature type="signal peptide" evidence="13">
    <location>
        <begin position="1"/>
        <end position="26"/>
    </location>
</feature>
<evidence type="ECO:0000256" key="2">
    <source>
        <dbReference type="ARBA" id="ARBA00022448"/>
    </source>
</evidence>
<keyword evidence="6" id="KW-0408">Iron</keyword>
<feature type="chain" id="PRO_5038076016" evidence="13">
    <location>
        <begin position="27"/>
        <end position="759"/>
    </location>
</feature>
<gene>
    <name evidence="16" type="ORF">H5J25_00795</name>
</gene>
<evidence type="ECO:0000256" key="9">
    <source>
        <dbReference type="ARBA" id="ARBA00023136"/>
    </source>
</evidence>